<dbReference type="AlphaFoldDB" id="A0A1X7UD07"/>
<evidence type="ECO:0008006" key="2">
    <source>
        <dbReference type="Google" id="ProtNLM"/>
    </source>
</evidence>
<reference evidence="1" key="1">
    <citation type="submission" date="2017-05" db="UniProtKB">
        <authorList>
            <consortium name="EnsemblMetazoa"/>
        </authorList>
    </citation>
    <scope>IDENTIFICATION</scope>
</reference>
<organism evidence="1">
    <name type="scientific">Amphimedon queenslandica</name>
    <name type="common">Sponge</name>
    <dbReference type="NCBI Taxonomy" id="400682"/>
    <lineage>
        <taxon>Eukaryota</taxon>
        <taxon>Metazoa</taxon>
        <taxon>Porifera</taxon>
        <taxon>Demospongiae</taxon>
        <taxon>Heteroscleromorpha</taxon>
        <taxon>Haplosclerida</taxon>
        <taxon>Niphatidae</taxon>
        <taxon>Amphimedon</taxon>
    </lineage>
</organism>
<name>A0A1X7UD07_AMPQE</name>
<accession>A0A1X7UD07</accession>
<dbReference type="OrthoDB" id="5972980at2759"/>
<dbReference type="InParanoid" id="A0A1X7UD07"/>
<sequence>MAVRLASEAYFGKEVLQKSTVYGQQSNTPLPEDKVRALKKKILSLHPNYVDTPVEFEPIWTKCVNAINHHASGLRKKGTVVINLTE</sequence>
<dbReference type="EnsemblMetazoa" id="Aqu2.1.25352_001">
    <property type="protein sequence ID" value="Aqu2.1.25352_001"/>
    <property type="gene ID" value="Aqu2.1.25352"/>
</dbReference>
<evidence type="ECO:0000313" key="1">
    <source>
        <dbReference type="EnsemblMetazoa" id="Aqu2.1.25352_001"/>
    </source>
</evidence>
<proteinExistence type="predicted"/>
<protein>
    <recommendedName>
        <fullName evidence="2">BEN domain-containing protein</fullName>
    </recommendedName>
</protein>